<comment type="caution">
    <text evidence="1">The sequence shown here is derived from an EMBL/GenBank/DDBJ whole genome shotgun (WGS) entry which is preliminary data.</text>
</comment>
<accession>A0A395J0D5</accession>
<reference evidence="1 2" key="1">
    <citation type="submission" date="2018-06" db="EMBL/GenBank/DDBJ databases">
        <title>Genome Sequence of the Brown Rot Fungal Pathogen Monilinia fructigena.</title>
        <authorList>
            <person name="Landi L."/>
            <person name="De Miccolis Angelini R.M."/>
            <person name="Pollastro S."/>
            <person name="Abate D."/>
            <person name="Faretra F."/>
            <person name="Romanazzi G."/>
        </authorList>
    </citation>
    <scope>NUCLEOTIDE SEQUENCE [LARGE SCALE GENOMIC DNA]</scope>
    <source>
        <strain evidence="1 2">Mfrg269</strain>
    </source>
</reference>
<gene>
    <name evidence="1" type="ORF">DID88_005631</name>
</gene>
<sequence length="130" mass="14665">MNPPSEDPHTEEVIARLRKHGLYREESAPNLIISGNLYPGSAEALKGWGVLPSHSTEIILRHSEVISFTVRLIPDFLRPASQQSIIKKFQKSLNHIGELPFAINQALNLDLDPKDAPDKRPWKDALRIEI</sequence>
<proteinExistence type="predicted"/>
<protein>
    <submittedName>
        <fullName evidence="1">Uncharacterized protein</fullName>
    </submittedName>
</protein>
<evidence type="ECO:0000313" key="1">
    <source>
        <dbReference type="EMBL" id="RAL65970.1"/>
    </source>
</evidence>
<evidence type="ECO:0000313" key="2">
    <source>
        <dbReference type="Proteomes" id="UP000249056"/>
    </source>
</evidence>
<dbReference type="OrthoDB" id="5289641at2759"/>
<dbReference type="AlphaFoldDB" id="A0A395J0D5"/>
<keyword evidence="2" id="KW-1185">Reference proteome</keyword>
<dbReference type="Proteomes" id="UP000249056">
    <property type="component" value="Unassembled WGS sequence"/>
</dbReference>
<organism evidence="1 2">
    <name type="scientific">Monilinia fructigena</name>
    <dbReference type="NCBI Taxonomy" id="38457"/>
    <lineage>
        <taxon>Eukaryota</taxon>
        <taxon>Fungi</taxon>
        <taxon>Dikarya</taxon>
        <taxon>Ascomycota</taxon>
        <taxon>Pezizomycotina</taxon>
        <taxon>Leotiomycetes</taxon>
        <taxon>Helotiales</taxon>
        <taxon>Sclerotiniaceae</taxon>
        <taxon>Monilinia</taxon>
    </lineage>
</organism>
<dbReference type="EMBL" id="QKRW01000008">
    <property type="protein sequence ID" value="RAL65970.1"/>
    <property type="molecule type" value="Genomic_DNA"/>
</dbReference>
<name>A0A395J0D5_9HELO</name>